<gene>
    <name evidence="3" type="ORF">N825_22325</name>
</gene>
<dbReference type="InterPro" id="IPR038734">
    <property type="entry name" value="YhaN_AAA"/>
</dbReference>
<dbReference type="PANTHER" id="PTHR41259:SF1">
    <property type="entry name" value="DOUBLE-STRAND BREAK REPAIR RAD50 ATPASE, PUTATIVE-RELATED"/>
    <property type="match status" value="1"/>
</dbReference>
<dbReference type="SUPFAM" id="SSF52540">
    <property type="entry name" value="P-loop containing nucleoside triphosphate hydrolases"/>
    <property type="match status" value="1"/>
</dbReference>
<dbReference type="PATRIC" id="fig|1385369.3.peg.6005"/>
<dbReference type="PANTHER" id="PTHR41259">
    <property type="entry name" value="DOUBLE-STRAND BREAK REPAIR RAD50 ATPASE, PUTATIVE-RELATED"/>
    <property type="match status" value="1"/>
</dbReference>
<sequence>MRLLRLGLDRFGHFTDGGIDLGVLPDFHIVCGNNEAGKTTTLRALGDLFFGIETRSPYNFKHDYADLRLTAEIEAADGRRLAFQRRKGRQNTLLDATGSGSLPETALTAFLGPIDRDFFEGMFGLDHNRLRRGGEDILAARGDVGQSLFGAGAGVMGISQVLQELDAEANALFSSRKVASKPFYKALDRHADARKRLREAAVSGDEWRQVQADAEAAEARIRDNRDRLNHLEAARAKAERIRRTRHLVSQITELEAELTSLADAVALADDAAERRLTALRQRDEAARDVERCGAAAAKLAEELAGVTVHESLLDRDGDIEALQEQRGAVRDQRADLPKRESELRQLRDQAADLLRRLGSSLPIDRAAEAIPPKSVLTDVRSLIADEGKLRARFEAATELLTGCRAEAARLEARLEAIGTPADPAVLLAAIAEVKARGTLEQTLDEGRSRLHRLKERIASQVAALPLWQGSLEGLLQAKVPDDSTVARFEADFADLNARSTRARERVEESRALLSQIDSDLAAIEGSSEVPTAEVIAEARRRRDTGWRVVRRTFIDRDPPPLSKEESDLFDSSHDLPGLFETALHSADALVDRKEAEAHRVASYVQLKSRQQETVRRLTSAAHEVSGCDRSRAELETAWAAAWRPAGLVPASPREMAAWLSRVVGLVRDAEAARDLETSCHRMGNDLANTHAQLAAALSSLGSMASPQTGFGQNGLGLLLRQAEGVAQRLTDAGLQRQTCGDRLVEQRLKVAETERQSNACARALEDWRRSWVTLIERLGQSPDTTPAGGEKTVVALEDLDRLLDGIKDLSHRVERIRENTGRFEAETRRLAVSFEMPLDGDPIDLASALLVRLEQAKRDRERRRDLADRLKIARDEVAMAEGAVRDAEATLARLRGEAGSNDDGALAEAIQKSDQRREAERRLAELRHQLLAAGDGLAAAQLIAEVADRDPDQLAGDLRRITGEIADLQTQGTELGAEQQRLRQRLGEMERGRGGGTAAQEAQEALADLRDTAETYARLRTSALLLRSAVDRYRQEQQGPLLRRAADLFRTLTLGNYVGLKVEFDERDQAILKGERRAGALVDVLGMSDGTRDQLFLALRVAAIELYVAGAEPIPFVADDLLINYDDDRAAAALSVLHDLSRQTQVLFFTHHPHLCEVAKRQLGAGAMKVHTLDQVVTA</sequence>
<reference evidence="3 4" key="1">
    <citation type="submission" date="2013-08" db="EMBL/GenBank/DDBJ databases">
        <title>The genome sequence of Skermanella stibiiresistens.</title>
        <authorList>
            <person name="Zhu W."/>
            <person name="Wang G."/>
        </authorList>
    </citation>
    <scope>NUCLEOTIDE SEQUENCE [LARGE SCALE GENOMIC DNA]</scope>
    <source>
        <strain evidence="3 4">SB22</strain>
    </source>
</reference>
<protein>
    <recommendedName>
        <fullName evidence="2">YhaN AAA domain-containing protein</fullName>
    </recommendedName>
</protein>
<name>W9GTE0_9PROT</name>
<dbReference type="EMBL" id="AVFL01000032">
    <property type="protein sequence ID" value="EWY37049.1"/>
    <property type="molecule type" value="Genomic_DNA"/>
</dbReference>
<dbReference type="OrthoDB" id="9764467at2"/>
<dbReference type="STRING" id="1385369.N825_22325"/>
<feature type="coiled-coil region" evidence="1">
    <location>
        <begin position="214"/>
        <end position="241"/>
    </location>
</feature>
<evidence type="ECO:0000313" key="4">
    <source>
        <dbReference type="Proteomes" id="UP000019486"/>
    </source>
</evidence>
<evidence type="ECO:0000259" key="2">
    <source>
        <dbReference type="Pfam" id="PF13514"/>
    </source>
</evidence>
<accession>W9GTE0</accession>
<dbReference type="Proteomes" id="UP000019486">
    <property type="component" value="Unassembled WGS sequence"/>
</dbReference>
<evidence type="ECO:0000313" key="3">
    <source>
        <dbReference type="EMBL" id="EWY37049.1"/>
    </source>
</evidence>
<dbReference type="RefSeq" id="WP_037459685.1">
    <property type="nucleotide sequence ID" value="NZ_AVFL01000032.1"/>
</dbReference>
<feature type="coiled-coil region" evidence="1">
    <location>
        <begin position="853"/>
        <end position="929"/>
    </location>
</feature>
<dbReference type="Pfam" id="PF13514">
    <property type="entry name" value="AAA_27"/>
    <property type="match status" value="1"/>
</dbReference>
<proteinExistence type="predicted"/>
<evidence type="ECO:0000256" key="1">
    <source>
        <dbReference type="SAM" id="Coils"/>
    </source>
</evidence>
<keyword evidence="1" id="KW-0175">Coiled coil</keyword>
<organism evidence="3 4">
    <name type="scientific">Skermanella stibiiresistens SB22</name>
    <dbReference type="NCBI Taxonomy" id="1385369"/>
    <lineage>
        <taxon>Bacteria</taxon>
        <taxon>Pseudomonadati</taxon>
        <taxon>Pseudomonadota</taxon>
        <taxon>Alphaproteobacteria</taxon>
        <taxon>Rhodospirillales</taxon>
        <taxon>Azospirillaceae</taxon>
        <taxon>Skermanella</taxon>
    </lineage>
</organism>
<comment type="caution">
    <text evidence="3">The sequence shown here is derived from an EMBL/GenBank/DDBJ whole genome shotgun (WGS) entry which is preliminary data.</text>
</comment>
<dbReference type="Gene3D" id="3.40.50.300">
    <property type="entry name" value="P-loop containing nucleotide triphosphate hydrolases"/>
    <property type="match status" value="2"/>
</dbReference>
<dbReference type="AlphaFoldDB" id="W9GTE0"/>
<dbReference type="InterPro" id="IPR027417">
    <property type="entry name" value="P-loop_NTPase"/>
</dbReference>
<keyword evidence="4" id="KW-1185">Reference proteome</keyword>
<feature type="domain" description="YhaN AAA" evidence="2">
    <location>
        <begin position="1"/>
        <end position="207"/>
    </location>
</feature>